<dbReference type="InterPro" id="IPR036770">
    <property type="entry name" value="Ankyrin_rpt-contain_sf"/>
</dbReference>
<dbReference type="Pfam" id="PF00023">
    <property type="entry name" value="Ank"/>
    <property type="match status" value="2"/>
</dbReference>
<dbReference type="Gene3D" id="3.40.50.300">
    <property type="entry name" value="P-loop containing nucleotide triphosphate hydrolases"/>
    <property type="match status" value="1"/>
</dbReference>
<feature type="repeat" description="ANK" evidence="3">
    <location>
        <begin position="1400"/>
        <end position="1432"/>
    </location>
</feature>
<feature type="repeat" description="ANK" evidence="3">
    <location>
        <begin position="1268"/>
        <end position="1300"/>
    </location>
</feature>
<dbReference type="SUPFAM" id="SSF48403">
    <property type="entry name" value="Ankyrin repeat"/>
    <property type="match status" value="3"/>
</dbReference>
<feature type="repeat" description="ANK" evidence="3">
    <location>
        <begin position="1631"/>
        <end position="1663"/>
    </location>
</feature>
<feature type="repeat" description="ANK" evidence="3">
    <location>
        <begin position="1466"/>
        <end position="1498"/>
    </location>
</feature>
<dbReference type="InterPro" id="IPR027417">
    <property type="entry name" value="P-loop_NTPase"/>
</dbReference>
<dbReference type="InterPro" id="IPR007111">
    <property type="entry name" value="NACHT_NTPase"/>
</dbReference>
<gene>
    <name evidence="5" type="ORF">ANN_27459</name>
</gene>
<dbReference type="Pfam" id="PF13637">
    <property type="entry name" value="Ank_4"/>
    <property type="match status" value="1"/>
</dbReference>
<feature type="repeat" description="ANK" evidence="3">
    <location>
        <begin position="1202"/>
        <end position="1234"/>
    </location>
</feature>
<feature type="domain" description="NACHT" evidence="4">
    <location>
        <begin position="560"/>
        <end position="704"/>
    </location>
</feature>
<comment type="caution">
    <text evidence="5">The sequence shown here is derived from an EMBL/GenBank/DDBJ whole genome shotgun (WGS) entry which is preliminary data.</text>
</comment>
<feature type="repeat" description="ANK" evidence="3">
    <location>
        <begin position="1169"/>
        <end position="1201"/>
    </location>
</feature>
<keyword evidence="6" id="KW-1185">Reference proteome</keyword>
<evidence type="ECO:0000256" key="1">
    <source>
        <dbReference type="ARBA" id="ARBA00022737"/>
    </source>
</evidence>
<dbReference type="PRINTS" id="PR01415">
    <property type="entry name" value="ANKYRIN"/>
</dbReference>
<feature type="repeat" description="ANK" evidence="3">
    <location>
        <begin position="1763"/>
        <end position="1795"/>
    </location>
</feature>
<evidence type="ECO:0000313" key="5">
    <source>
        <dbReference type="EMBL" id="KAJ4425833.1"/>
    </source>
</evidence>
<keyword evidence="2 3" id="KW-0040">ANK repeat</keyword>
<dbReference type="PROSITE" id="PS50297">
    <property type="entry name" value="ANK_REP_REGION"/>
    <property type="match status" value="18"/>
</dbReference>
<feature type="repeat" description="ANK" evidence="3">
    <location>
        <begin position="1334"/>
        <end position="1366"/>
    </location>
</feature>
<keyword evidence="1" id="KW-0677">Repeat</keyword>
<feature type="repeat" description="ANK" evidence="3">
    <location>
        <begin position="1664"/>
        <end position="1696"/>
    </location>
</feature>
<feature type="repeat" description="ANK" evidence="3">
    <location>
        <begin position="1796"/>
        <end position="1828"/>
    </location>
</feature>
<dbReference type="SUPFAM" id="SSF52540">
    <property type="entry name" value="P-loop containing nucleoside triphosphate hydrolases"/>
    <property type="match status" value="1"/>
</dbReference>
<feature type="repeat" description="ANK" evidence="3">
    <location>
        <begin position="1367"/>
        <end position="1399"/>
    </location>
</feature>
<dbReference type="PROSITE" id="PS50088">
    <property type="entry name" value="ANK_REPEAT"/>
    <property type="match status" value="21"/>
</dbReference>
<feature type="repeat" description="ANK" evidence="3">
    <location>
        <begin position="1136"/>
        <end position="1168"/>
    </location>
</feature>
<dbReference type="SMART" id="SM00248">
    <property type="entry name" value="ANK"/>
    <property type="match status" value="23"/>
</dbReference>
<dbReference type="EMBL" id="JAJSOF020000041">
    <property type="protein sequence ID" value="KAJ4425833.1"/>
    <property type="molecule type" value="Genomic_DNA"/>
</dbReference>
<feature type="repeat" description="ANK" evidence="3">
    <location>
        <begin position="1598"/>
        <end position="1630"/>
    </location>
</feature>
<dbReference type="Pfam" id="PF12796">
    <property type="entry name" value="Ank_2"/>
    <property type="match status" value="6"/>
</dbReference>
<feature type="repeat" description="ANK" evidence="3">
    <location>
        <begin position="1532"/>
        <end position="1564"/>
    </location>
</feature>
<name>A0ABQ8RVT2_PERAM</name>
<dbReference type="PANTHER" id="PTHR24178">
    <property type="entry name" value="MOLTING PROTEIN MLT-4"/>
    <property type="match status" value="1"/>
</dbReference>
<evidence type="ECO:0000313" key="6">
    <source>
        <dbReference type="Proteomes" id="UP001148838"/>
    </source>
</evidence>
<accession>A0ABQ8RVT2</accession>
<dbReference type="Pfam" id="PF05729">
    <property type="entry name" value="NACHT"/>
    <property type="match status" value="1"/>
</dbReference>
<feature type="repeat" description="ANK" evidence="3">
    <location>
        <begin position="1433"/>
        <end position="1465"/>
    </location>
</feature>
<sequence>MSLDYEKTDGACRIEGYMYEVKMAGLLFLRLIDKRKSFHIASNMDAAGKFDDLVLSIDGKAVFVQLKHKLGAQISAENRLYTVRRIFAMEKHYRSYYNLKKNWEEKTDLQQWGPFRDVQFVIYTNAVVAAGEAVDTDVQNVLMTGGKCIRFSENDFPELKNEPDFNQFLHQFRLYTEQASQEKLDSLIRTELRRALGTDSQFEKFLTNITNWMEGPGSYLTENVEFWKNIVKCSVDDLNKAKIDHVAKFNLQFHDRELSLFRQQLPEGGGLLRVQNSNVLTCLKVHQSIDKKILVDASVLEDRMSEVLVLWGKWPDCDILVIDGWVEAIENIVHNLGSEKTLVVIHDSEKGRELNSLSHKDEFRFGQLNEKSKKQILDCKINFQGESMKLNRLIDDTAFSEIANAEIVTQILSGVVESIGDKLTQQNEQYIPRQFCNRSHVSETIFSDDRESLVVSGISLQALRQIVQHRKKVEIFDETKPSEEGVCRCFVIRGREDFEKAKNIFERIHWLHKEETGFIWKESSGSMSYIKSHLMDVTSISSLQEVMLLSDKVKLLVDHPGMGKSTEIVNLAQEFKRLEPACWVITVVLNEHTDYLSNSGDSAVELLLQAGKFTSDFATSLFKHELYHRGNIVILIDGFDEISPDYAEKVLHMLRQLIMECKLKQLWITSRSLMKDTLEEKFTYLLFELQPFTKQDQRDFLVKFWNNINGGLYDLDIFIAKLLEVTGNSLNDKLSQFTEIPLQTFMLAEVFRSEASQFCQSGEMKFDRKLDLLDLYNRFVDRKWNIFVHEKGRLDVQVTNLVQRRSLQLQREEYEEDHMACAVHSLLKTEDFNKLHFSKAVMRRVEDFQDRFRNGNEKSGIVVQIVNSTAMFIHRTFLEFFASKWFAKYFKDEREYIEEILFREEFVIMREFFDRILAEGYELHTAILNEDKDYVPKLLSSPECDVNEKDQGGRTPLHLGVISHTESHDFSPNIVMCEILELLLQNHCDCRAEEGVFHWRPLTLADKIQSWSAVDMLLVSDADSSDMIFTMELIKGEEGNEFLCRVLKIVALQGYINIAELMFKCGILMNHPIEVSMYYDCFEPGITATMLHIASFAGQIKLVEFFLEAEKKLYHLETEHILAIIIKERLETKDSNYRTPLSWAAHKGDQEMVRLLVEKGADVNSGDMLEQTPLHYAIRGRNINVVKLLIQSGANVNACNKHNESPLFAAAIQDDVHIVTLLLNKGADVNVSNQFDANPISVAAGNGNLDIVRLLVDKGADVNACDKIGGTPIFCAALAQNVDVVRLLIDKGADVNACNCIGETPIFCAAASGNLDIVRLLMDKGADVNARNIFAENLIFAAIVGRNVDIVRLLINKGADVNACNSNDESAIFAAAGRGNFDTVRLLIDKGADVNACNQYGENLIFAAAEIGHVHIVELLMDKGTDVNACNKNDESAIFAAAESGNLDTVRLLIDKGADVNKCNKYGESPIFAAAKRRNVEIVRFIMDKGADVNACNNIGESIIFAAAKGGSVDILRLLMDKGTDVNACNNIGESPIFAAVKGGNVDIVRLLMDKGADVNACNNIGEIPIFAAAEGGNMNIMRLLMDKGADVNACNNIGEGLIFAAVKGGNVDIVRLLMDKGADVNTCNNIGESPIFAAAEGGNMDIVRLLMDKGADVNACNNIGEGLIFAAVKGGKVDIVRLLMDKGADVNACNNIGEILIFAAVKGGNVDIVRLLMDEGADVNACNDIGESLIFAAVKGGSVDIVRLLMDKGADVNACNHIDESLIFVAVKAGNVDIVRFLMNKGSDVKECSQNGDSPLSIAIRTGYLDIVDLIINENTFSDTRAVPANVFTVACVVESMEFSTAMHFRCFLPFRNCSLELEDSEQFWEKNVFRALHFIKNDRLKIMIIRWIGRSLHRLAAECSDSVETKHPTEASQMTGHPGHMQEGLSSSEWRDAIKMNANVAPVRSLHGRSLDGFRCRYCNEIETLAHVLGSCQHGELLRNSRHHNIRKLIAQALRNKSFEVHEEVHCVASEGGGIRRADIVALDKTNSKGFILDPTVRFEMSQTQPSEVNKEKNKFMSLLFRIFGKISDGRHLGSTWFNDRSEGHHPRSTVNTIKTFGIHDIIPKIITSTIKGDTVSITRLFGVDGIGDSKMAFAEMRPRMRYRLPDIRLTVEKNIGKTPN</sequence>
<evidence type="ECO:0000256" key="3">
    <source>
        <dbReference type="PROSITE-ProRule" id="PRU00023"/>
    </source>
</evidence>
<protein>
    <recommendedName>
        <fullName evidence="4">NACHT domain-containing protein</fullName>
    </recommendedName>
</protein>
<evidence type="ECO:0000256" key="2">
    <source>
        <dbReference type="ARBA" id="ARBA00023043"/>
    </source>
</evidence>
<reference evidence="5 6" key="1">
    <citation type="journal article" date="2022" name="Allergy">
        <title>Genome assembly and annotation of Periplaneta americana reveal a comprehensive cockroach allergen profile.</title>
        <authorList>
            <person name="Wang L."/>
            <person name="Xiong Q."/>
            <person name="Saelim N."/>
            <person name="Wang L."/>
            <person name="Nong W."/>
            <person name="Wan A.T."/>
            <person name="Shi M."/>
            <person name="Liu X."/>
            <person name="Cao Q."/>
            <person name="Hui J.H.L."/>
            <person name="Sookrung N."/>
            <person name="Leung T.F."/>
            <person name="Tungtrongchitr A."/>
            <person name="Tsui S.K.W."/>
        </authorList>
    </citation>
    <scope>NUCLEOTIDE SEQUENCE [LARGE SCALE GENOMIC DNA]</scope>
    <source>
        <strain evidence="5">PWHHKU_190912</strain>
    </source>
</reference>
<organism evidence="5 6">
    <name type="scientific">Periplaneta americana</name>
    <name type="common">American cockroach</name>
    <name type="synonym">Blatta americana</name>
    <dbReference type="NCBI Taxonomy" id="6978"/>
    <lineage>
        <taxon>Eukaryota</taxon>
        <taxon>Metazoa</taxon>
        <taxon>Ecdysozoa</taxon>
        <taxon>Arthropoda</taxon>
        <taxon>Hexapoda</taxon>
        <taxon>Insecta</taxon>
        <taxon>Pterygota</taxon>
        <taxon>Neoptera</taxon>
        <taxon>Polyneoptera</taxon>
        <taxon>Dictyoptera</taxon>
        <taxon>Blattodea</taxon>
        <taxon>Blattoidea</taxon>
        <taxon>Blattidae</taxon>
        <taxon>Blattinae</taxon>
        <taxon>Periplaneta</taxon>
    </lineage>
</organism>
<evidence type="ECO:0000259" key="4">
    <source>
        <dbReference type="Pfam" id="PF05729"/>
    </source>
</evidence>
<feature type="repeat" description="ANK" evidence="3">
    <location>
        <begin position="1697"/>
        <end position="1729"/>
    </location>
</feature>
<dbReference type="PANTHER" id="PTHR24178:SF9">
    <property type="entry name" value="ANK_REP_REGION DOMAIN-CONTAINING PROTEIN"/>
    <property type="match status" value="1"/>
</dbReference>
<feature type="repeat" description="ANK" evidence="3">
    <location>
        <begin position="1235"/>
        <end position="1267"/>
    </location>
</feature>
<feature type="repeat" description="ANK" evidence="3">
    <location>
        <begin position="1301"/>
        <end position="1333"/>
    </location>
</feature>
<dbReference type="Gene3D" id="1.25.40.20">
    <property type="entry name" value="Ankyrin repeat-containing domain"/>
    <property type="match status" value="6"/>
</dbReference>
<feature type="repeat" description="ANK" evidence="3">
    <location>
        <begin position="1499"/>
        <end position="1531"/>
    </location>
</feature>
<feature type="repeat" description="ANK" evidence="3">
    <location>
        <begin position="1565"/>
        <end position="1597"/>
    </location>
</feature>
<dbReference type="Proteomes" id="UP001148838">
    <property type="component" value="Unassembled WGS sequence"/>
</dbReference>
<feature type="repeat" description="ANK" evidence="3">
    <location>
        <begin position="1730"/>
        <end position="1762"/>
    </location>
</feature>
<proteinExistence type="predicted"/>
<dbReference type="InterPro" id="IPR002110">
    <property type="entry name" value="Ankyrin_rpt"/>
</dbReference>